<evidence type="ECO:0000313" key="2">
    <source>
        <dbReference type="EMBL" id="MBS6098256.1"/>
    </source>
</evidence>
<sequence length="142" mass="15567">MFVFKMVMKTMRKSLRLISCVVLGAAILAPMVVGKDHAEADTYYVDSAKFGAYTNEGLQPVLLVASPKDVIDSLLEISDALAWHTIGIDIEVLSAYRTLPRQLENFVLLDIGRSYSMLTIFQNGAPVAQRSIPQGGQMFNAA</sequence>
<organism evidence="2 3">
    <name type="scientific">Streptococcus vestibularis</name>
    <dbReference type="NCBI Taxonomy" id="1343"/>
    <lineage>
        <taxon>Bacteria</taxon>
        <taxon>Bacillati</taxon>
        <taxon>Bacillota</taxon>
        <taxon>Bacilli</taxon>
        <taxon>Lactobacillales</taxon>
        <taxon>Streptococcaceae</taxon>
        <taxon>Streptococcus</taxon>
    </lineage>
</organism>
<protein>
    <submittedName>
        <fullName evidence="2">Uncharacterized protein</fullName>
    </submittedName>
</protein>
<dbReference type="Gene3D" id="3.30.420.40">
    <property type="match status" value="1"/>
</dbReference>
<keyword evidence="1" id="KW-0732">Signal</keyword>
<evidence type="ECO:0000313" key="3">
    <source>
        <dbReference type="Proteomes" id="UP000703822"/>
    </source>
</evidence>
<comment type="caution">
    <text evidence="2">The sequence shown here is derived from an EMBL/GenBank/DDBJ whole genome shotgun (WGS) entry which is preliminary data.</text>
</comment>
<dbReference type="Proteomes" id="UP000703822">
    <property type="component" value="Unassembled WGS sequence"/>
</dbReference>
<feature type="non-terminal residue" evidence="2">
    <location>
        <position position="142"/>
    </location>
</feature>
<feature type="chain" id="PRO_5039006307" evidence="1">
    <location>
        <begin position="35"/>
        <end position="142"/>
    </location>
</feature>
<proteinExistence type="predicted"/>
<evidence type="ECO:0000256" key="1">
    <source>
        <dbReference type="SAM" id="SignalP"/>
    </source>
</evidence>
<dbReference type="AlphaFoldDB" id="A0A943QZ79"/>
<dbReference type="EMBL" id="JAHAGS010000194">
    <property type="protein sequence ID" value="MBS6098256.1"/>
    <property type="molecule type" value="Genomic_DNA"/>
</dbReference>
<reference evidence="2" key="1">
    <citation type="submission" date="2021-05" db="EMBL/GenBank/DDBJ databases">
        <title>Infant gut strain persistence is associated with maternal origin, phylogeny, and functional potential including surface adhesion and iron acquisition.</title>
        <authorList>
            <person name="Lou Y.C."/>
        </authorList>
    </citation>
    <scope>NUCLEOTIDE SEQUENCE</scope>
    <source>
        <strain evidence="2">L3_122_031G1_dasL3_122_031G1_maxbin2.maxbin.025s ta_sub</strain>
    </source>
</reference>
<name>A0A943QZ79_STRVE</name>
<accession>A0A943QZ79</accession>
<gene>
    <name evidence="2" type="ORF">KH901_07370</name>
</gene>
<feature type="signal peptide" evidence="1">
    <location>
        <begin position="1"/>
        <end position="34"/>
    </location>
</feature>